<dbReference type="InterPro" id="IPR016032">
    <property type="entry name" value="Sig_transdc_resp-reg_C-effctor"/>
</dbReference>
<dbReference type="Gene3D" id="1.10.10.10">
    <property type="entry name" value="Winged helix-like DNA-binding domain superfamily/Winged helix DNA-binding domain"/>
    <property type="match status" value="1"/>
</dbReference>
<keyword evidence="1 2" id="KW-0238">DNA-binding</keyword>
<dbReference type="CDD" id="cd00383">
    <property type="entry name" value="trans_reg_C"/>
    <property type="match status" value="1"/>
</dbReference>
<dbReference type="Pfam" id="PF00486">
    <property type="entry name" value="Trans_reg_C"/>
    <property type="match status" value="1"/>
</dbReference>
<evidence type="ECO:0000259" key="3">
    <source>
        <dbReference type="PROSITE" id="PS51755"/>
    </source>
</evidence>
<dbReference type="EMBL" id="QLTA01000028">
    <property type="protein sequence ID" value="RAR78909.1"/>
    <property type="molecule type" value="Genomic_DNA"/>
</dbReference>
<evidence type="ECO:0000313" key="4">
    <source>
        <dbReference type="EMBL" id="RAR78909.1"/>
    </source>
</evidence>
<dbReference type="InterPro" id="IPR036388">
    <property type="entry name" value="WH-like_DNA-bd_sf"/>
</dbReference>
<dbReference type="GO" id="GO:0006355">
    <property type="term" value="P:regulation of DNA-templated transcription"/>
    <property type="evidence" value="ECO:0007669"/>
    <property type="project" value="InterPro"/>
</dbReference>
<reference evidence="4 5" key="1">
    <citation type="submission" date="2018-06" db="EMBL/GenBank/DDBJ databases">
        <title>Genomic Encyclopedia of Archaeal and Bacterial Type Strains, Phase II (KMG-II): from individual species to whole genera.</title>
        <authorList>
            <person name="Goeker M."/>
        </authorList>
    </citation>
    <scope>NUCLEOTIDE SEQUENCE [LARGE SCALE GENOMIC DNA]</scope>
    <source>
        <strain evidence="4 5">CFPB 3232</strain>
    </source>
</reference>
<comment type="caution">
    <text evidence="4">The sequence shown here is derived from an EMBL/GenBank/DDBJ whole genome shotgun (WGS) entry which is preliminary data.</text>
</comment>
<organism evidence="4 5">
    <name type="scientific">Paracidovorax anthurii</name>
    <dbReference type="NCBI Taxonomy" id="78229"/>
    <lineage>
        <taxon>Bacteria</taxon>
        <taxon>Pseudomonadati</taxon>
        <taxon>Pseudomonadota</taxon>
        <taxon>Betaproteobacteria</taxon>
        <taxon>Burkholderiales</taxon>
        <taxon>Comamonadaceae</taxon>
        <taxon>Paracidovorax</taxon>
    </lineage>
</organism>
<dbReference type="SUPFAM" id="SSF46894">
    <property type="entry name" value="C-terminal effector domain of the bipartite response regulators"/>
    <property type="match status" value="1"/>
</dbReference>
<protein>
    <submittedName>
        <fullName evidence="4">Two-component system OmpR family response regulator</fullName>
    </submittedName>
</protein>
<gene>
    <name evidence="4" type="ORF">AX018_102852</name>
</gene>
<dbReference type="PROSITE" id="PS51755">
    <property type="entry name" value="OMPR_PHOB"/>
    <property type="match status" value="1"/>
</dbReference>
<dbReference type="InterPro" id="IPR001867">
    <property type="entry name" value="OmpR/PhoB-type_DNA-bd"/>
</dbReference>
<keyword evidence="5" id="KW-1185">Reference proteome</keyword>
<feature type="domain" description="OmpR/PhoB-type" evidence="3">
    <location>
        <begin position="1"/>
        <end position="76"/>
    </location>
</feature>
<proteinExistence type="predicted"/>
<dbReference type="SMART" id="SM00862">
    <property type="entry name" value="Trans_reg_C"/>
    <property type="match status" value="1"/>
</dbReference>
<sequence length="83" mass="9603">MPLTTAEFHLLRALLENANRVLSRNQLMDLTRREGDFVFDRSIDTQISRLRKKLEFDPRRPQMLKTVRGDGYLLTARTVAGTA</sequence>
<feature type="DNA-binding region" description="OmpR/PhoB-type" evidence="2">
    <location>
        <begin position="1"/>
        <end position="76"/>
    </location>
</feature>
<dbReference type="GO" id="GO:0000160">
    <property type="term" value="P:phosphorelay signal transduction system"/>
    <property type="evidence" value="ECO:0007669"/>
    <property type="project" value="InterPro"/>
</dbReference>
<accession>A0A328YYU0</accession>
<dbReference type="GO" id="GO:0003677">
    <property type="term" value="F:DNA binding"/>
    <property type="evidence" value="ECO:0007669"/>
    <property type="project" value="UniProtKB-UniRule"/>
</dbReference>
<dbReference type="AlphaFoldDB" id="A0A328YYU0"/>
<name>A0A328YYU0_9BURK</name>
<dbReference type="Proteomes" id="UP000248856">
    <property type="component" value="Unassembled WGS sequence"/>
</dbReference>
<evidence type="ECO:0000256" key="1">
    <source>
        <dbReference type="ARBA" id="ARBA00023125"/>
    </source>
</evidence>
<dbReference type="RefSeq" id="WP_245951559.1">
    <property type="nucleotide sequence ID" value="NZ_CBCSGC010000105.1"/>
</dbReference>
<evidence type="ECO:0000256" key="2">
    <source>
        <dbReference type="PROSITE-ProRule" id="PRU01091"/>
    </source>
</evidence>
<evidence type="ECO:0000313" key="5">
    <source>
        <dbReference type="Proteomes" id="UP000248856"/>
    </source>
</evidence>